<name>A0A8R7TWG0_TRIUA</name>
<evidence type="ECO:0000313" key="2">
    <source>
        <dbReference type="Proteomes" id="UP000015106"/>
    </source>
</evidence>
<evidence type="ECO:0000313" key="1">
    <source>
        <dbReference type="EnsemblPlants" id="TuG1812G0300002540.01.T02"/>
    </source>
</evidence>
<proteinExistence type="predicted"/>
<organism evidence="1 2">
    <name type="scientific">Triticum urartu</name>
    <name type="common">Red wild einkorn</name>
    <name type="synonym">Crithodium urartu</name>
    <dbReference type="NCBI Taxonomy" id="4572"/>
    <lineage>
        <taxon>Eukaryota</taxon>
        <taxon>Viridiplantae</taxon>
        <taxon>Streptophyta</taxon>
        <taxon>Embryophyta</taxon>
        <taxon>Tracheophyta</taxon>
        <taxon>Spermatophyta</taxon>
        <taxon>Magnoliopsida</taxon>
        <taxon>Liliopsida</taxon>
        <taxon>Poales</taxon>
        <taxon>Poaceae</taxon>
        <taxon>BOP clade</taxon>
        <taxon>Pooideae</taxon>
        <taxon>Triticodae</taxon>
        <taxon>Triticeae</taxon>
        <taxon>Triticinae</taxon>
        <taxon>Triticum</taxon>
    </lineage>
</organism>
<dbReference type="Proteomes" id="UP000015106">
    <property type="component" value="Chromosome 3"/>
</dbReference>
<dbReference type="Gramene" id="TuG1812G0300002540.01.T01">
    <property type="protein sequence ID" value="TuG1812G0300002540.01.T01"/>
    <property type="gene ID" value="TuG1812G0300002540.01"/>
</dbReference>
<reference evidence="1" key="2">
    <citation type="submission" date="2018-03" db="EMBL/GenBank/DDBJ databases">
        <title>The Triticum urartu genome reveals the dynamic nature of wheat genome evolution.</title>
        <authorList>
            <person name="Ling H."/>
            <person name="Ma B."/>
            <person name="Shi X."/>
            <person name="Liu H."/>
            <person name="Dong L."/>
            <person name="Sun H."/>
            <person name="Cao Y."/>
            <person name="Gao Q."/>
            <person name="Zheng S."/>
            <person name="Li Y."/>
            <person name="Yu Y."/>
            <person name="Du H."/>
            <person name="Qi M."/>
            <person name="Li Y."/>
            <person name="Yu H."/>
            <person name="Cui Y."/>
            <person name="Wang N."/>
            <person name="Chen C."/>
            <person name="Wu H."/>
            <person name="Zhao Y."/>
            <person name="Zhang J."/>
            <person name="Li Y."/>
            <person name="Zhou W."/>
            <person name="Zhang B."/>
            <person name="Hu W."/>
            <person name="Eijk M."/>
            <person name="Tang J."/>
            <person name="Witsenboer H."/>
            <person name="Zhao S."/>
            <person name="Li Z."/>
            <person name="Zhang A."/>
            <person name="Wang D."/>
            <person name="Liang C."/>
        </authorList>
    </citation>
    <scope>NUCLEOTIDE SEQUENCE [LARGE SCALE GENOMIC DNA]</scope>
    <source>
        <strain evidence="1">cv. G1812</strain>
    </source>
</reference>
<reference evidence="1" key="3">
    <citation type="submission" date="2022-06" db="UniProtKB">
        <authorList>
            <consortium name="EnsemblPlants"/>
        </authorList>
    </citation>
    <scope>IDENTIFICATION</scope>
</reference>
<dbReference type="AlphaFoldDB" id="A0A8R7TWG0"/>
<accession>A0A8R7TWG0</accession>
<dbReference type="EnsemblPlants" id="TuG1812G0300002540.01.T02">
    <property type="protein sequence ID" value="TuG1812G0300002540.01.T02"/>
    <property type="gene ID" value="TuG1812G0300002540.01"/>
</dbReference>
<protein>
    <submittedName>
        <fullName evidence="1">Uncharacterized protein</fullName>
    </submittedName>
</protein>
<dbReference type="EnsemblPlants" id="TuG1812G0300002540.01.T01">
    <property type="protein sequence ID" value="TuG1812G0300002540.01.T01"/>
    <property type="gene ID" value="TuG1812G0300002540.01"/>
</dbReference>
<dbReference type="Gramene" id="TuG1812G0300002540.01.T02">
    <property type="protein sequence ID" value="TuG1812G0300002540.01.T02"/>
    <property type="gene ID" value="TuG1812G0300002540.01"/>
</dbReference>
<sequence>MQVLVIALSSFLQRDMAREVARKSLVILKNGKTPSDAPLHQLPKMPSDAQLLPLPKKMTSTNDGLICVQLHCLFLNQWRSFLLIILTRTLCFLSRDCFCSCLFIVIYHFLNLLQHSMCSTILLLCKDFGRISSFKFYYRVV</sequence>
<reference evidence="2" key="1">
    <citation type="journal article" date="2013" name="Nature">
        <title>Draft genome of the wheat A-genome progenitor Triticum urartu.</title>
        <authorList>
            <person name="Ling H.Q."/>
            <person name="Zhao S."/>
            <person name="Liu D."/>
            <person name="Wang J."/>
            <person name="Sun H."/>
            <person name="Zhang C."/>
            <person name="Fan H."/>
            <person name="Li D."/>
            <person name="Dong L."/>
            <person name="Tao Y."/>
            <person name="Gao C."/>
            <person name="Wu H."/>
            <person name="Li Y."/>
            <person name="Cui Y."/>
            <person name="Guo X."/>
            <person name="Zheng S."/>
            <person name="Wang B."/>
            <person name="Yu K."/>
            <person name="Liang Q."/>
            <person name="Yang W."/>
            <person name="Lou X."/>
            <person name="Chen J."/>
            <person name="Feng M."/>
            <person name="Jian J."/>
            <person name="Zhang X."/>
            <person name="Luo G."/>
            <person name="Jiang Y."/>
            <person name="Liu J."/>
            <person name="Wang Z."/>
            <person name="Sha Y."/>
            <person name="Zhang B."/>
            <person name="Wu H."/>
            <person name="Tang D."/>
            <person name="Shen Q."/>
            <person name="Xue P."/>
            <person name="Zou S."/>
            <person name="Wang X."/>
            <person name="Liu X."/>
            <person name="Wang F."/>
            <person name="Yang Y."/>
            <person name="An X."/>
            <person name="Dong Z."/>
            <person name="Zhang K."/>
            <person name="Zhang X."/>
            <person name="Luo M.C."/>
            <person name="Dvorak J."/>
            <person name="Tong Y."/>
            <person name="Wang J."/>
            <person name="Yang H."/>
            <person name="Li Z."/>
            <person name="Wang D."/>
            <person name="Zhang A."/>
            <person name="Wang J."/>
        </authorList>
    </citation>
    <scope>NUCLEOTIDE SEQUENCE</scope>
    <source>
        <strain evidence="2">cv. G1812</strain>
    </source>
</reference>
<keyword evidence="2" id="KW-1185">Reference proteome</keyword>